<gene>
    <name evidence="5" type="ORF">TEA_019184</name>
</gene>
<dbReference type="AlphaFoldDB" id="A0A4S4EIP3"/>
<dbReference type="InterPro" id="IPR002213">
    <property type="entry name" value="UDP_glucos_trans"/>
</dbReference>
<protein>
    <recommendedName>
        <fullName evidence="7">UDP-glycosyltransferases domain-containing protein</fullName>
    </recommendedName>
</protein>
<evidence type="ECO:0000313" key="5">
    <source>
        <dbReference type="EMBL" id="THG16389.1"/>
    </source>
</evidence>
<dbReference type="EMBL" id="SDRB02004107">
    <property type="protein sequence ID" value="THG16389.1"/>
    <property type="molecule type" value="Genomic_DNA"/>
</dbReference>
<keyword evidence="3" id="KW-0808">Transferase</keyword>
<organism evidence="5 6">
    <name type="scientific">Camellia sinensis var. sinensis</name>
    <name type="common">China tea</name>
    <dbReference type="NCBI Taxonomy" id="542762"/>
    <lineage>
        <taxon>Eukaryota</taxon>
        <taxon>Viridiplantae</taxon>
        <taxon>Streptophyta</taxon>
        <taxon>Embryophyta</taxon>
        <taxon>Tracheophyta</taxon>
        <taxon>Spermatophyta</taxon>
        <taxon>Magnoliopsida</taxon>
        <taxon>eudicotyledons</taxon>
        <taxon>Gunneridae</taxon>
        <taxon>Pentapetalae</taxon>
        <taxon>asterids</taxon>
        <taxon>Ericales</taxon>
        <taxon>Theaceae</taxon>
        <taxon>Camellia</taxon>
    </lineage>
</organism>
<dbReference type="FunFam" id="3.40.50.2000:FF:000080">
    <property type="entry name" value="Glycosyltransferase"/>
    <property type="match status" value="1"/>
</dbReference>
<dbReference type="Gene3D" id="3.40.50.2000">
    <property type="entry name" value="Glycogen Phosphorylase B"/>
    <property type="match status" value="3"/>
</dbReference>
<dbReference type="InterPro" id="IPR050481">
    <property type="entry name" value="UDP-glycosyltransf_plant"/>
</dbReference>
<dbReference type="Pfam" id="PF00201">
    <property type="entry name" value="UDPGT"/>
    <property type="match status" value="2"/>
</dbReference>
<keyword evidence="2" id="KW-0328">Glycosyltransferase</keyword>
<evidence type="ECO:0000256" key="3">
    <source>
        <dbReference type="ARBA" id="ARBA00022679"/>
    </source>
</evidence>
<dbReference type="InterPro" id="IPR035595">
    <property type="entry name" value="UDP_glycos_trans_CS"/>
</dbReference>
<sequence>MFRLFSTKYSKQFHNFGIKYLDIFNLFDTEYLDRIAGTMFCCLELSMRMKKLELIFCCSDFKEDGEDSEHYTWVEASDDDSGGLGCIDRNQCILQTGFEYWNERFVFATAFIVPLALLLESQRALKEGRRDGRETQSQKRSKSEMKKAELVFIPSPAIGHLVSIVEFAKRLIDRDDRFSITILVIKFKSSTRPNIDSYTNSLSASQPLIRLIELPQLNPPKSPELAKTPANYITLYIESFKPHIKHVLGNLIGSTHSHPNSPRLVGLVLDFFCISMIDVGNELGLPSYLFLTSGAAFLGLMLYIPTRHDRVSTEFSESDPEFLISGFINPVPPRVLPSAVFNKDGGYAAYLKLAKGFRDAKGIIVNTLLELESHAISSFCDDQTPPIYTVGPVIDAKGEAQNKLGSPGSHSKNNNIMKWLDDQDPSSVVFLCFGSMGTFGAPQLREIAQALERSGHGFLWSIRLPPTTTPQGKAGTPEEEMLPDGFIERTRGKGMVCGWASQAEVLAHKAIGAFVSHCGWNSIMESLWNGVPLVTWPMYGEQQLNAFTMVRELGVAVEMRLGYRGGGFGGDGGDLVMADEIERAVRSVMVSDSDVREKVKEIGEKSKKALVEGGSSFNMIGRLMEDMLVNFLWSIRLPPTTTPQGKAGTPEEEMLPDGFIERTRGKGMVCGWASQAEVLAHKAIGAFVSHCGWNSIMESLWNGVPLVTWPMYGEQQLNAFTMVRELGVAVEMRLGYRGGGFGGDGGDLVMADEIERAVRSVMVSDSDVREKVKEIGEKSKKALVEGGSSFNMIGKLMEDMLLNV</sequence>
<dbReference type="Proteomes" id="UP000306102">
    <property type="component" value="Unassembled WGS sequence"/>
</dbReference>
<keyword evidence="4" id="KW-0284">Flavonoid biosynthesis</keyword>
<evidence type="ECO:0000256" key="1">
    <source>
        <dbReference type="ARBA" id="ARBA00009995"/>
    </source>
</evidence>
<evidence type="ECO:0000256" key="4">
    <source>
        <dbReference type="ARBA" id="ARBA00023241"/>
    </source>
</evidence>
<evidence type="ECO:0000256" key="2">
    <source>
        <dbReference type="ARBA" id="ARBA00022676"/>
    </source>
</evidence>
<dbReference type="STRING" id="542762.A0A4S4EIP3"/>
<comment type="similarity">
    <text evidence="1">Belongs to the UDP-glycosyltransferase family.</text>
</comment>
<dbReference type="PANTHER" id="PTHR48048:SF45">
    <property type="entry name" value="GLYCOSYLTRANSFERASE"/>
    <property type="match status" value="1"/>
</dbReference>
<dbReference type="SUPFAM" id="SSF53756">
    <property type="entry name" value="UDP-Glycosyltransferase/glycogen phosphorylase"/>
    <property type="match status" value="2"/>
</dbReference>
<dbReference type="CDD" id="cd03784">
    <property type="entry name" value="GT1_Gtf-like"/>
    <property type="match status" value="1"/>
</dbReference>
<keyword evidence="6" id="KW-1185">Reference proteome</keyword>
<proteinExistence type="inferred from homology"/>
<comment type="caution">
    <text evidence="5">The sequence shown here is derived from an EMBL/GenBank/DDBJ whole genome shotgun (WGS) entry which is preliminary data.</text>
</comment>
<evidence type="ECO:0000313" key="6">
    <source>
        <dbReference type="Proteomes" id="UP000306102"/>
    </source>
</evidence>
<dbReference type="PROSITE" id="PS00375">
    <property type="entry name" value="UDPGT"/>
    <property type="match status" value="2"/>
</dbReference>
<dbReference type="GO" id="GO:0035251">
    <property type="term" value="F:UDP-glucosyltransferase activity"/>
    <property type="evidence" value="ECO:0007669"/>
    <property type="project" value="InterPro"/>
</dbReference>
<dbReference type="GO" id="GO:0009813">
    <property type="term" value="P:flavonoid biosynthetic process"/>
    <property type="evidence" value="ECO:0007669"/>
    <property type="project" value="UniProtKB-KW"/>
</dbReference>
<reference evidence="5 6" key="1">
    <citation type="journal article" date="2018" name="Proc. Natl. Acad. Sci. U.S.A.">
        <title>Draft genome sequence of Camellia sinensis var. sinensis provides insights into the evolution of the tea genome and tea quality.</title>
        <authorList>
            <person name="Wei C."/>
            <person name="Yang H."/>
            <person name="Wang S."/>
            <person name="Zhao J."/>
            <person name="Liu C."/>
            <person name="Gao L."/>
            <person name="Xia E."/>
            <person name="Lu Y."/>
            <person name="Tai Y."/>
            <person name="She G."/>
            <person name="Sun J."/>
            <person name="Cao H."/>
            <person name="Tong W."/>
            <person name="Gao Q."/>
            <person name="Li Y."/>
            <person name="Deng W."/>
            <person name="Jiang X."/>
            <person name="Wang W."/>
            <person name="Chen Q."/>
            <person name="Zhang S."/>
            <person name="Li H."/>
            <person name="Wu J."/>
            <person name="Wang P."/>
            <person name="Li P."/>
            <person name="Shi C."/>
            <person name="Zheng F."/>
            <person name="Jian J."/>
            <person name="Huang B."/>
            <person name="Shan D."/>
            <person name="Shi M."/>
            <person name="Fang C."/>
            <person name="Yue Y."/>
            <person name="Li F."/>
            <person name="Li D."/>
            <person name="Wei S."/>
            <person name="Han B."/>
            <person name="Jiang C."/>
            <person name="Yin Y."/>
            <person name="Xia T."/>
            <person name="Zhang Z."/>
            <person name="Bennetzen J.L."/>
            <person name="Zhao S."/>
            <person name="Wan X."/>
        </authorList>
    </citation>
    <scope>NUCLEOTIDE SEQUENCE [LARGE SCALE GENOMIC DNA]</scope>
    <source>
        <strain evidence="6">cv. Shuchazao</strain>
        <tissue evidence="5">Leaf</tissue>
    </source>
</reference>
<accession>A0A4S4EIP3</accession>
<name>A0A4S4EIP3_CAMSN</name>
<evidence type="ECO:0008006" key="7">
    <source>
        <dbReference type="Google" id="ProtNLM"/>
    </source>
</evidence>
<dbReference type="FunFam" id="3.40.50.2000:FF:000056">
    <property type="entry name" value="Glycosyltransferase"/>
    <property type="match status" value="2"/>
</dbReference>
<dbReference type="PANTHER" id="PTHR48048">
    <property type="entry name" value="GLYCOSYLTRANSFERASE"/>
    <property type="match status" value="1"/>
</dbReference>